<dbReference type="InterPro" id="IPR005693">
    <property type="entry name" value="Mce"/>
</dbReference>
<sequence>MIRRVVVVLVALVAVVAAARLIPTGDGYHAELVHAAGLEAGDAVRVAGLTVGRVSDVAAEGDTVRVSFRLDAGAVEDAALTVDTATEVKMLSLLGQRYLSLTPGRGAPLRAGDTIPRSRAQDTYTMERFWLEGVAQVQDLDPAALDDAVDVLTQDLLSGPDELRAALDGVAGVARMVADRDAELERLLSSARAVTRLVLDQTEELDGVLDHGTQLMTMVHERRELLRAMLRDSRRFVVALDELARTTAPELRPTLRHLRTVLRTLNRQEKHLGRTLRLAGPTMRVFTNAAGDGPWLGVNAPYAILPDNLLCALPSGDCE</sequence>
<comment type="caution">
    <text evidence="3">The sequence shown here is derived from an EMBL/GenBank/DDBJ whole genome shotgun (WGS) entry which is preliminary data.</text>
</comment>
<accession>A0ABT9NPL9</accession>
<gene>
    <name evidence="3" type="ORF">J2S59_002164</name>
</gene>
<evidence type="ECO:0000259" key="2">
    <source>
        <dbReference type="Pfam" id="PF11887"/>
    </source>
</evidence>
<dbReference type="PANTHER" id="PTHR33371">
    <property type="entry name" value="INTERMEMBRANE PHOSPHOLIPID TRANSPORT SYSTEM BINDING PROTEIN MLAD-RELATED"/>
    <property type="match status" value="1"/>
</dbReference>
<feature type="domain" description="Mce/MlaD" evidence="1">
    <location>
        <begin position="28"/>
        <end position="104"/>
    </location>
</feature>
<reference evidence="3 4" key="1">
    <citation type="submission" date="2023-07" db="EMBL/GenBank/DDBJ databases">
        <title>Sequencing the genomes of 1000 actinobacteria strains.</title>
        <authorList>
            <person name="Klenk H.-P."/>
        </authorList>
    </citation>
    <scope>NUCLEOTIDE SEQUENCE [LARGE SCALE GENOMIC DNA]</scope>
    <source>
        <strain evidence="3 4">GD13</strain>
    </source>
</reference>
<protein>
    <submittedName>
        <fullName evidence="3">Phospholipid/cholesterol/gamma-HCH transport system substrate-binding protein</fullName>
    </submittedName>
</protein>
<organism evidence="3 4">
    <name type="scientific">Nocardioides massiliensis</name>
    <dbReference type="NCBI Taxonomy" id="1325935"/>
    <lineage>
        <taxon>Bacteria</taxon>
        <taxon>Bacillati</taxon>
        <taxon>Actinomycetota</taxon>
        <taxon>Actinomycetes</taxon>
        <taxon>Propionibacteriales</taxon>
        <taxon>Nocardioidaceae</taxon>
        <taxon>Nocardioides</taxon>
    </lineage>
</organism>
<proteinExistence type="predicted"/>
<dbReference type="Pfam" id="PF11887">
    <property type="entry name" value="Mce4_CUP1"/>
    <property type="match status" value="1"/>
</dbReference>
<dbReference type="PANTHER" id="PTHR33371:SF18">
    <property type="entry name" value="MCE-FAMILY PROTEIN MCE3C"/>
    <property type="match status" value="1"/>
</dbReference>
<evidence type="ECO:0000313" key="3">
    <source>
        <dbReference type="EMBL" id="MDP9822355.1"/>
    </source>
</evidence>
<dbReference type="InterPro" id="IPR003399">
    <property type="entry name" value="Mce/MlaD"/>
</dbReference>
<dbReference type="InterPro" id="IPR024516">
    <property type="entry name" value="Mce_C"/>
</dbReference>
<name>A0ABT9NPL9_9ACTN</name>
<dbReference type="InterPro" id="IPR052336">
    <property type="entry name" value="MlaD_Phospholipid_Transporter"/>
</dbReference>
<dbReference type="NCBIfam" id="TIGR00996">
    <property type="entry name" value="Mtu_fam_mce"/>
    <property type="match status" value="1"/>
</dbReference>
<evidence type="ECO:0000259" key="1">
    <source>
        <dbReference type="Pfam" id="PF02470"/>
    </source>
</evidence>
<dbReference type="EMBL" id="JAUSQM010000001">
    <property type="protein sequence ID" value="MDP9822355.1"/>
    <property type="molecule type" value="Genomic_DNA"/>
</dbReference>
<evidence type="ECO:0000313" key="4">
    <source>
        <dbReference type="Proteomes" id="UP001240447"/>
    </source>
</evidence>
<dbReference type="Pfam" id="PF02470">
    <property type="entry name" value="MlaD"/>
    <property type="match status" value="1"/>
</dbReference>
<feature type="domain" description="Mammalian cell entry C-terminal" evidence="2">
    <location>
        <begin position="107"/>
        <end position="280"/>
    </location>
</feature>
<keyword evidence="4" id="KW-1185">Reference proteome</keyword>
<dbReference type="Proteomes" id="UP001240447">
    <property type="component" value="Unassembled WGS sequence"/>
</dbReference>
<dbReference type="RefSeq" id="WP_306825103.1">
    <property type="nucleotide sequence ID" value="NZ_JAUSQM010000001.1"/>
</dbReference>